<feature type="transmembrane region" description="Helical" evidence="2">
    <location>
        <begin position="6"/>
        <end position="30"/>
    </location>
</feature>
<dbReference type="EMBL" id="WLCI01000019">
    <property type="protein sequence ID" value="MTB96995.1"/>
    <property type="molecule type" value="Genomic_DNA"/>
</dbReference>
<keyword evidence="2" id="KW-1133">Transmembrane helix</keyword>
<accession>A0A6I3JG29</accession>
<evidence type="ECO:0000313" key="4">
    <source>
        <dbReference type="Proteomes" id="UP000433406"/>
    </source>
</evidence>
<sequence length="66" mass="7134">MDIMVVLALAGLAVVVVVGSIVGIWVWAILKIRRGEYVRRTPTSSSGFESDTFVSSTSISHHTTND</sequence>
<dbReference type="Proteomes" id="UP000433406">
    <property type="component" value="Unassembled WGS sequence"/>
</dbReference>
<comment type="caution">
    <text evidence="3">The sequence shown here is derived from an EMBL/GenBank/DDBJ whole genome shotgun (WGS) entry which is preliminary data.</text>
</comment>
<organism evidence="3 4">
    <name type="scientific">Nocardioides marmotae</name>
    <dbReference type="NCBI Taxonomy" id="2663857"/>
    <lineage>
        <taxon>Bacteria</taxon>
        <taxon>Bacillati</taxon>
        <taxon>Actinomycetota</taxon>
        <taxon>Actinomycetes</taxon>
        <taxon>Propionibacteriales</taxon>
        <taxon>Nocardioidaceae</taxon>
        <taxon>Nocardioides</taxon>
    </lineage>
</organism>
<keyword evidence="2" id="KW-0472">Membrane</keyword>
<dbReference type="RefSeq" id="WP_154616742.1">
    <property type="nucleotide sequence ID" value="NZ_CP053660.1"/>
</dbReference>
<dbReference type="AlphaFoldDB" id="A0A6I3JG29"/>
<gene>
    <name evidence="3" type="ORF">GGQ22_18130</name>
</gene>
<keyword evidence="2" id="KW-0812">Transmembrane</keyword>
<feature type="compositionally biased region" description="Polar residues" evidence="1">
    <location>
        <begin position="41"/>
        <end position="66"/>
    </location>
</feature>
<keyword evidence="4" id="KW-1185">Reference proteome</keyword>
<name>A0A6I3JG29_9ACTN</name>
<evidence type="ECO:0000256" key="2">
    <source>
        <dbReference type="SAM" id="Phobius"/>
    </source>
</evidence>
<reference evidence="3 4" key="1">
    <citation type="submission" date="2019-10" db="EMBL/GenBank/DDBJ databases">
        <title>Nocardioides novel species isolated from the excrement of Marmot.</title>
        <authorList>
            <person name="Zhang G."/>
        </authorList>
    </citation>
    <scope>NUCLEOTIDE SEQUENCE [LARGE SCALE GENOMIC DNA]</scope>
    <source>
        <strain evidence="4">zg-579</strain>
    </source>
</reference>
<protein>
    <submittedName>
        <fullName evidence="3">Uncharacterized protein</fullName>
    </submittedName>
</protein>
<evidence type="ECO:0000256" key="1">
    <source>
        <dbReference type="SAM" id="MobiDB-lite"/>
    </source>
</evidence>
<feature type="region of interest" description="Disordered" evidence="1">
    <location>
        <begin position="40"/>
        <end position="66"/>
    </location>
</feature>
<evidence type="ECO:0000313" key="3">
    <source>
        <dbReference type="EMBL" id="MTB96995.1"/>
    </source>
</evidence>
<proteinExistence type="predicted"/>